<dbReference type="OrthoDB" id="120976at2759"/>
<evidence type="ECO:0000259" key="2">
    <source>
        <dbReference type="Pfam" id="PF25353"/>
    </source>
</evidence>
<dbReference type="PANTHER" id="PTHR24112:SF66">
    <property type="entry name" value="LEUCINE-RICH REPEAT, ISOFORM F"/>
    <property type="match status" value="1"/>
</dbReference>
<keyword evidence="4" id="KW-1185">Reference proteome</keyword>
<evidence type="ECO:0000313" key="3">
    <source>
        <dbReference type="EMBL" id="PHH63213.1"/>
    </source>
</evidence>
<evidence type="ECO:0000313" key="4">
    <source>
        <dbReference type="Proteomes" id="UP000226192"/>
    </source>
</evidence>
<feature type="compositionally biased region" description="Low complexity" evidence="1">
    <location>
        <begin position="50"/>
        <end position="78"/>
    </location>
</feature>
<organism evidence="3 4">
    <name type="scientific">Ophiocordyceps australis</name>
    <dbReference type="NCBI Taxonomy" id="1399860"/>
    <lineage>
        <taxon>Eukaryota</taxon>
        <taxon>Fungi</taxon>
        <taxon>Dikarya</taxon>
        <taxon>Ascomycota</taxon>
        <taxon>Pezizomycotina</taxon>
        <taxon>Sordariomycetes</taxon>
        <taxon>Hypocreomycetidae</taxon>
        <taxon>Hypocreales</taxon>
        <taxon>Ophiocordycipitaceae</taxon>
        <taxon>Ophiocordyceps</taxon>
    </lineage>
</organism>
<name>A0A2C5Y6G3_9HYPO</name>
<feature type="compositionally biased region" description="Polar residues" evidence="1">
    <location>
        <begin position="1111"/>
        <end position="1124"/>
    </location>
</feature>
<dbReference type="Proteomes" id="UP000226192">
    <property type="component" value="Unassembled WGS sequence"/>
</dbReference>
<dbReference type="GO" id="GO:0034315">
    <property type="term" value="P:regulation of Arp2/3 complex-mediated actin nucleation"/>
    <property type="evidence" value="ECO:0007669"/>
    <property type="project" value="TreeGrafter"/>
</dbReference>
<feature type="region of interest" description="Disordered" evidence="1">
    <location>
        <begin position="1111"/>
        <end position="1144"/>
    </location>
</feature>
<dbReference type="Gene3D" id="3.80.10.10">
    <property type="entry name" value="Ribonuclease Inhibitor"/>
    <property type="match status" value="1"/>
</dbReference>
<gene>
    <name evidence="3" type="ORF">CDD81_6165</name>
</gene>
<dbReference type="STRING" id="1399860.A0A2C5Y6G3"/>
<evidence type="ECO:0000256" key="1">
    <source>
        <dbReference type="SAM" id="MobiDB-lite"/>
    </source>
</evidence>
<comment type="caution">
    <text evidence="3">The sequence shown here is derived from an EMBL/GenBank/DDBJ whole genome shotgun (WGS) entry which is preliminary data.</text>
</comment>
<feature type="region of interest" description="Disordered" evidence="1">
    <location>
        <begin position="17"/>
        <end position="85"/>
    </location>
</feature>
<dbReference type="EMBL" id="NJET01000054">
    <property type="protein sequence ID" value="PHH63213.1"/>
    <property type="molecule type" value="Genomic_DNA"/>
</dbReference>
<accession>A0A2C5Y6G3</accession>
<dbReference type="InterPro" id="IPR032675">
    <property type="entry name" value="LRR_dom_sf"/>
</dbReference>
<dbReference type="Pfam" id="PF25353">
    <property type="entry name" value="PH_2nd_LRR"/>
    <property type="match status" value="1"/>
</dbReference>
<sequence length="1209" mass="133462">MNTERWKWRTSSGLAIGHSKNAHLLEPEKGLLPESGEGKAPRVLTRALRSLSGSSMDSSATNSLRSSSSMRRLQKSPSASGSVIGRLHRRLSRGSGGASGFVLDSPGSPVETPQPYSAVEIIRYGPLKADISLLKARSEYIVLSEQSVVKFASAEAARSAFPQLSNQTKLNALDALPHSHHALPSKSASADVRLDIPLHSIVAVFNEDGSHHRSGIEIWWFSPWPRIAYCKAHLHFSLPQEREDWLAAIHRACRERLRRSPGISFIPENLKKRVNNLVRQAEGQLGGDGQVLIFPVARRVFGQAQKASTADDAPENVDSSSFYLAIGPCMCHFLELLKTDQTKPPSDLRVKLTSYGTVTMTKFKASVASHEQRFVVCFRAPFGRETRLDLASVQYRRIIEALTKADRNLKPVWPQYFQQVIFDIKGLPPPLQLTSGNDLGGLETSLQAYCTAYRVQVPRWKIEWNTPPQPAFRLLPPMDEAVYSPLQLLAVFRALRYNSYFKAISFRNVDLSPLTSKKDEFQCGDSVAYRSLNGSSISEEHLELLMQASVLEQEVHALTFASESIRSIDMSNILGLQSLKPRQSRLQCDYDDLRAMSSEVIRPILMLWKQQSCVCHSLSLSGNPMASQEVEDLANLLMHDRAHVKKIDLARCALGDAELSTLWKSFAGQAHSLENIDTSENHGSVKFSAIKETLGRLKRVARLNIAGNTRITGDESLFEGAALNHWALQELDVSGIKLNDATVNTLAAYLETESAQTLQCLRLNNCSLTGAQLSCLFRGMGQGRRLDLYINANQLDQGIDELCQAISCSFGPSSLFLQMVEFRCETSLTKLLRALTVNKSIECLSLAGMAIPEAASSTACQVIADFFAKNDTVRFLDMSGYDSKLDEGRLGREFSRALIGVRSNVRLEHVRVRSQMLNVNIGDLAEAISGNKTLRTLDCEGNDFNLSNFKHIIKHLEDNETICFLSMFSESELASAINKSIQTASTVSPMRRASVLSRFRHDKSVVDAGKFLVQQLRDEWDAAVSDLKRILNRNREIFQAKEQTRPDYADGDAESAMSAAFGGLAPRDDEFRRVQSSRYCASLPPLAFTEAATLAIPGTLEESITRPISTVSSEAAMSPSTDGASTGGIPSPPELDSPMDGECSATQGRNRIAVVDEPRDGHYVIYSDGFDGEGGLQMKRYRRLMSSSTGRIDEEDGALGDEVTTTLTH</sequence>
<reference evidence="3 4" key="1">
    <citation type="submission" date="2017-06" db="EMBL/GenBank/DDBJ databases">
        <title>Ant-infecting Ophiocordyceps genomes reveal a high diversity of potential behavioral manipulation genes and a possible major role for enterotoxins.</title>
        <authorList>
            <person name="De Bekker C."/>
            <person name="Evans H.C."/>
            <person name="Brachmann A."/>
            <person name="Hughes D.P."/>
        </authorList>
    </citation>
    <scope>NUCLEOTIDE SEQUENCE [LARGE SCALE GENOMIC DNA]</scope>
    <source>
        <strain evidence="3 4">Map64</strain>
    </source>
</reference>
<proteinExistence type="predicted"/>
<dbReference type="GO" id="GO:0005886">
    <property type="term" value="C:plasma membrane"/>
    <property type="evidence" value="ECO:0007669"/>
    <property type="project" value="TreeGrafter"/>
</dbReference>
<dbReference type="SUPFAM" id="SSF52047">
    <property type="entry name" value="RNI-like"/>
    <property type="match status" value="1"/>
</dbReference>
<dbReference type="AlphaFoldDB" id="A0A2C5Y6G3"/>
<feature type="domain" description="LRR-containing protein second PH" evidence="2">
    <location>
        <begin position="290"/>
        <end position="416"/>
    </location>
</feature>
<dbReference type="PANTHER" id="PTHR24112">
    <property type="entry name" value="LEUCINE-RICH REPEAT, ISOFORM F-RELATED"/>
    <property type="match status" value="1"/>
</dbReference>
<protein>
    <recommendedName>
        <fullName evidence="2">LRR-containing protein second PH domain-containing protein</fullName>
    </recommendedName>
</protein>
<feature type="compositionally biased region" description="Basic and acidic residues" evidence="1">
    <location>
        <begin position="23"/>
        <end position="40"/>
    </location>
</feature>
<dbReference type="InterPro" id="IPR057334">
    <property type="entry name" value="PH_2nd_LRR"/>
</dbReference>
<dbReference type="InterPro" id="IPR051279">
    <property type="entry name" value="PP1-Reg/Actin-Interact_Protein"/>
</dbReference>